<dbReference type="PANTHER" id="PTHR43646">
    <property type="entry name" value="GLYCOSYLTRANSFERASE"/>
    <property type="match status" value="1"/>
</dbReference>
<feature type="transmembrane region" description="Helical" evidence="1">
    <location>
        <begin position="277"/>
        <end position="297"/>
    </location>
</feature>
<feature type="domain" description="Glycosyltransferase 2-like" evidence="2">
    <location>
        <begin position="49"/>
        <end position="217"/>
    </location>
</feature>
<sequence length="378" mass="40506">MSLWLALGLVSLLIWLVLVLARGGFWLARERDDRDTPPAPAHWPSVVAVVPARDEADVIARSVGSLLQQDYPGPFRVVLVDDGSTDGTAAAAGTDPRLEVLPGAPLPAGWTGKLWAQQQGVARAGESAPDYILLTDADIGHAPENLRALVSRAEQGRHAMVTLMAELSCATRAERFLIPAFVFFFQMLYPFAWVARRDRRTAAAAGGCMLVRRAALEAAGGMASIRAEIIDDCALGRRMKAQGPVWLGLTRRARSLRPYGSVAEISRMVSRSAYAQLGYSPLLLAGTVLGMVLTYLLPPALALFGQGAAQAAGAAAWLLMALAFQPMLRFYRVSPLWGLALPAIGAAYTLFTLQSAVQVWRGQGGMWKGRAQAMAGEA</sequence>
<evidence type="ECO:0000259" key="2">
    <source>
        <dbReference type="Pfam" id="PF00535"/>
    </source>
</evidence>
<evidence type="ECO:0000256" key="1">
    <source>
        <dbReference type="SAM" id="Phobius"/>
    </source>
</evidence>
<dbReference type="Pfam" id="PF00535">
    <property type="entry name" value="Glycos_transf_2"/>
    <property type="match status" value="1"/>
</dbReference>
<dbReference type="PANTHER" id="PTHR43646:SF3">
    <property type="entry name" value="SLR1566 PROTEIN"/>
    <property type="match status" value="1"/>
</dbReference>
<dbReference type="SUPFAM" id="SSF53448">
    <property type="entry name" value="Nucleotide-diphospho-sugar transferases"/>
    <property type="match status" value="1"/>
</dbReference>
<dbReference type="RefSeq" id="WP_122139962.1">
    <property type="nucleotide sequence ID" value="NZ_RFLX01000005.1"/>
</dbReference>
<keyword evidence="1" id="KW-0472">Membrane</keyword>
<dbReference type="InterPro" id="IPR017832">
    <property type="entry name" value="Glyco_trans_2_hopen-assoc_HpnB"/>
</dbReference>
<evidence type="ECO:0000313" key="3">
    <source>
        <dbReference type="EMBL" id="RMI25290.1"/>
    </source>
</evidence>
<comment type="caution">
    <text evidence="3">The sequence shown here is derived from an EMBL/GenBank/DDBJ whole genome shotgun (WGS) entry which is preliminary data.</text>
</comment>
<keyword evidence="4" id="KW-1185">Reference proteome</keyword>
<gene>
    <name evidence="3" type="ORF">EBE87_09080</name>
</gene>
<keyword evidence="1" id="KW-0812">Transmembrane</keyword>
<dbReference type="Proteomes" id="UP000274097">
    <property type="component" value="Unassembled WGS sequence"/>
</dbReference>
<organism evidence="3 4">
    <name type="scientific">Teichococcus wenyumeiae</name>
    <dbReference type="NCBI Taxonomy" id="2478470"/>
    <lineage>
        <taxon>Bacteria</taxon>
        <taxon>Pseudomonadati</taxon>
        <taxon>Pseudomonadota</taxon>
        <taxon>Alphaproteobacteria</taxon>
        <taxon>Acetobacterales</taxon>
        <taxon>Roseomonadaceae</taxon>
        <taxon>Roseomonas</taxon>
    </lineage>
</organism>
<accession>A0ABX9VMV4</accession>
<dbReference type="Gene3D" id="3.90.550.10">
    <property type="entry name" value="Spore Coat Polysaccharide Biosynthesis Protein SpsA, Chain A"/>
    <property type="match status" value="1"/>
</dbReference>
<dbReference type="InterPro" id="IPR029044">
    <property type="entry name" value="Nucleotide-diphossugar_trans"/>
</dbReference>
<protein>
    <submittedName>
        <fullName evidence="3">Glycosyltransferase</fullName>
    </submittedName>
</protein>
<dbReference type="NCBIfam" id="TIGR03469">
    <property type="entry name" value="HpnB"/>
    <property type="match status" value="1"/>
</dbReference>
<reference evidence="3 4" key="1">
    <citation type="submission" date="2018-10" db="EMBL/GenBank/DDBJ databases">
        <title>Roseomonas sp. nov., isolated from feces of Tibetan antelopes in the Qinghai-Tibet plateau, China.</title>
        <authorList>
            <person name="Tian Z."/>
        </authorList>
    </citation>
    <scope>NUCLEOTIDE SEQUENCE [LARGE SCALE GENOMIC DNA]</scope>
    <source>
        <strain evidence="3 4">Z23</strain>
    </source>
</reference>
<evidence type="ECO:0000313" key="4">
    <source>
        <dbReference type="Proteomes" id="UP000274097"/>
    </source>
</evidence>
<feature type="transmembrane region" description="Helical" evidence="1">
    <location>
        <begin position="303"/>
        <end position="324"/>
    </location>
</feature>
<feature type="transmembrane region" description="Helical" evidence="1">
    <location>
        <begin position="336"/>
        <end position="357"/>
    </location>
</feature>
<dbReference type="InterPro" id="IPR001173">
    <property type="entry name" value="Glyco_trans_2-like"/>
</dbReference>
<dbReference type="EMBL" id="RFLX01000005">
    <property type="protein sequence ID" value="RMI25290.1"/>
    <property type="molecule type" value="Genomic_DNA"/>
</dbReference>
<proteinExistence type="predicted"/>
<keyword evidence="1" id="KW-1133">Transmembrane helix</keyword>
<name>A0ABX9VMV4_9PROT</name>